<proteinExistence type="predicted"/>
<protein>
    <submittedName>
        <fullName evidence="2">Uncharacterized protein LOC136080594 isoform X2</fullName>
    </submittedName>
</protein>
<evidence type="ECO:0000313" key="2">
    <source>
        <dbReference type="RefSeq" id="XP_065653511.1"/>
    </source>
</evidence>
<reference evidence="2" key="1">
    <citation type="submission" date="2025-08" db="UniProtKB">
        <authorList>
            <consortium name="RefSeq"/>
        </authorList>
    </citation>
    <scope>IDENTIFICATION</scope>
</reference>
<dbReference type="RefSeq" id="XP_065653511.1">
    <property type="nucleotide sequence ID" value="XM_065797439.1"/>
</dbReference>
<accession>A0ABM4BWA9</accession>
<evidence type="ECO:0000313" key="1">
    <source>
        <dbReference type="Proteomes" id="UP001652625"/>
    </source>
</evidence>
<dbReference type="GeneID" id="136080594"/>
<name>A0ABM4BWA9_HYDVU</name>
<sequence>MPKRIGFAPTLMLEEAIRFYADFKDATVKIQAMLFWISPESGNHTANLLKLQQKLISKKTCDKLFMKVDCESIGEYIRVPSSYGPQVIFNHKEYGIRSQHGLEMDTQPLVSTSEMVVILVIVYYLLDLSYPSCFGQLLGFFQEICGFEQFIFISKKCNALLNSFRSNVKFV</sequence>
<gene>
    <name evidence="2" type="primary">LOC136080594</name>
</gene>
<dbReference type="Proteomes" id="UP001652625">
    <property type="component" value="Chromosome 05"/>
</dbReference>
<organism evidence="1 2">
    <name type="scientific">Hydra vulgaris</name>
    <name type="common">Hydra</name>
    <name type="synonym">Hydra attenuata</name>
    <dbReference type="NCBI Taxonomy" id="6087"/>
    <lineage>
        <taxon>Eukaryota</taxon>
        <taxon>Metazoa</taxon>
        <taxon>Cnidaria</taxon>
        <taxon>Hydrozoa</taxon>
        <taxon>Hydroidolina</taxon>
        <taxon>Anthoathecata</taxon>
        <taxon>Aplanulata</taxon>
        <taxon>Hydridae</taxon>
        <taxon>Hydra</taxon>
    </lineage>
</organism>
<keyword evidence="1" id="KW-1185">Reference proteome</keyword>